<protein>
    <submittedName>
        <fullName evidence="1">DUF3793 family protein</fullName>
    </submittedName>
</protein>
<organism evidence="1 2">
    <name type="scientific">Crassaminicella indica</name>
    <dbReference type="NCBI Taxonomy" id="2855394"/>
    <lineage>
        <taxon>Bacteria</taxon>
        <taxon>Bacillati</taxon>
        <taxon>Bacillota</taxon>
        <taxon>Clostridia</taxon>
        <taxon>Eubacteriales</taxon>
        <taxon>Clostridiaceae</taxon>
        <taxon>Crassaminicella</taxon>
    </lineage>
</organism>
<proteinExistence type="predicted"/>
<accession>A0ABX8RCS5</accession>
<evidence type="ECO:0000313" key="1">
    <source>
        <dbReference type="EMBL" id="QXM06859.1"/>
    </source>
</evidence>
<reference evidence="1" key="1">
    <citation type="submission" date="2021-07" db="EMBL/GenBank/DDBJ databases">
        <title>Complete genome sequence of Crassaminicella sp. 143-21, isolated from a deep-sea hydrothermal vent.</title>
        <authorList>
            <person name="Li X."/>
        </authorList>
    </citation>
    <scope>NUCLEOTIDE SEQUENCE</scope>
    <source>
        <strain evidence="1">143-21</strain>
    </source>
</reference>
<dbReference type="InterPro" id="IPR024523">
    <property type="entry name" value="DUF3793"/>
</dbReference>
<dbReference type="RefSeq" id="WP_218283552.1">
    <property type="nucleotide sequence ID" value="NZ_CP078093.1"/>
</dbReference>
<name>A0ABX8RCS5_9CLOT</name>
<dbReference type="EMBL" id="CP078093">
    <property type="protein sequence ID" value="QXM06859.1"/>
    <property type="molecule type" value="Genomic_DNA"/>
</dbReference>
<keyword evidence="2" id="KW-1185">Reference proteome</keyword>
<evidence type="ECO:0000313" key="2">
    <source>
        <dbReference type="Proteomes" id="UP000886818"/>
    </source>
</evidence>
<dbReference type="Proteomes" id="UP000886818">
    <property type="component" value="Chromosome"/>
</dbReference>
<dbReference type="Pfam" id="PF12672">
    <property type="entry name" value="DUF3793"/>
    <property type="match status" value="1"/>
</dbReference>
<gene>
    <name evidence="1" type="ORF">KVH43_03810</name>
</gene>
<sequence>MLQIENKPVCFKQSNDNFIKWLVQILGPVILGAKPSELLSFPNNDKAFDEKIHKIHYYFRNCKKISYKIFPFSHQSTKVFFYQTKSLEAVLKDPRNARFLKSIGYPKVYNLEDYLNHMIDKIMQGTMPDEIGLFLGYPLKDVIGFMGHPSLRLTKVNGWRVYGDATLSDQTYNEFLKAKNQIKKLLAFSHIDQILSYA</sequence>